<dbReference type="AlphaFoldDB" id="A0A5K1G871"/>
<protein>
    <submittedName>
        <fullName evidence="1">Uncharacterized protein</fullName>
    </submittedName>
</protein>
<name>A0A5K1G871_9MAGN</name>
<sequence>MGTLVKWEPYRAYICKLSSLENTRKVGNPEIFKYQFIFLIHLPSIPTQPLCLSPSPSVQSQKYKSGDLPIMGNIMEACIQRKEEAKAEAAGKPEKAEPKQGLDFVGGCEEADEGDVGGGSCSDKKEGRVRVKVVLRKQELEWLLMHCREDGGKALEELLMGIHNSRKGHDQYQNHHDRGWKPALASIMEIPELQTVES</sequence>
<organism evidence="1">
    <name type="scientific">Nymphaea colorata</name>
    <name type="common">pocket water lily</name>
    <dbReference type="NCBI Taxonomy" id="210225"/>
    <lineage>
        <taxon>Eukaryota</taxon>
        <taxon>Viridiplantae</taxon>
        <taxon>Streptophyta</taxon>
        <taxon>Embryophyta</taxon>
        <taxon>Tracheophyta</taxon>
        <taxon>Spermatophyta</taxon>
        <taxon>Magnoliopsida</taxon>
        <taxon>Nymphaeales</taxon>
        <taxon>Nymphaeaceae</taxon>
        <taxon>Nymphaea</taxon>
    </lineage>
</organism>
<dbReference type="PANTHER" id="PTHR35704:SF1">
    <property type="entry name" value="OS02G0254600 PROTEIN"/>
    <property type="match status" value="1"/>
</dbReference>
<proteinExistence type="predicted"/>
<dbReference type="EMBL" id="LR721787">
    <property type="protein sequence ID" value="VVW71363.1"/>
    <property type="molecule type" value="Genomic_DNA"/>
</dbReference>
<dbReference type="PANTHER" id="PTHR35704">
    <property type="entry name" value="OS02G0254600 PROTEIN"/>
    <property type="match status" value="1"/>
</dbReference>
<dbReference type="Gramene" id="NC9G0111910.1">
    <property type="protein sequence ID" value="NC9G0111910.1:cds"/>
    <property type="gene ID" value="NC9G0111910"/>
</dbReference>
<accession>A0A5K1G871</accession>
<gene>
    <name evidence="1" type="ORF">NYM_LOCUS26616</name>
</gene>
<reference evidence="1" key="1">
    <citation type="submission" date="2019-09" db="EMBL/GenBank/DDBJ databases">
        <authorList>
            <person name="Zhang L."/>
        </authorList>
    </citation>
    <scope>NUCLEOTIDE SEQUENCE</scope>
</reference>
<evidence type="ECO:0000313" key="1">
    <source>
        <dbReference type="EMBL" id="VVW71363.1"/>
    </source>
</evidence>